<dbReference type="Proteomes" id="UP000245056">
    <property type="component" value="Unassembled WGS sequence"/>
</dbReference>
<dbReference type="EMBL" id="QFAW01000001">
    <property type="protein sequence ID" value="PWE47945.1"/>
    <property type="molecule type" value="Genomic_DNA"/>
</dbReference>
<dbReference type="RefSeq" id="WP_109519892.1">
    <property type="nucleotide sequence ID" value="NZ_QFAW01000001.1"/>
</dbReference>
<evidence type="ECO:0008006" key="3">
    <source>
        <dbReference type="Google" id="ProtNLM"/>
    </source>
</evidence>
<comment type="caution">
    <text evidence="1">The sequence shown here is derived from an EMBL/GenBank/DDBJ whole genome shotgun (WGS) entry which is preliminary data.</text>
</comment>
<organism evidence="1 2">
    <name type="scientific">Pseudomonas prosekii</name>
    <dbReference type="NCBI Taxonomy" id="1148509"/>
    <lineage>
        <taxon>Bacteria</taxon>
        <taxon>Pseudomonadati</taxon>
        <taxon>Pseudomonadota</taxon>
        <taxon>Gammaproteobacteria</taxon>
        <taxon>Pseudomonadales</taxon>
        <taxon>Pseudomonadaceae</taxon>
        <taxon>Pseudomonas</taxon>
    </lineage>
</organism>
<reference evidence="1 2" key="1">
    <citation type="submission" date="2018-05" db="EMBL/GenBank/DDBJ databases">
        <title>Genome sequences of two Antarctic strains of Pseudomonas prosekii: insights into adaptation to extreme conditions.</title>
        <authorList>
            <person name="Snopkova K."/>
            <person name="Dufkova K."/>
            <person name="Cejkova D."/>
            <person name="Sedlacek I."/>
            <person name="Smajs D."/>
        </authorList>
    </citation>
    <scope>NUCLEOTIDE SEQUENCE [LARGE SCALE GENOMIC DNA]</scope>
    <source>
        <strain evidence="1 2">P2673</strain>
    </source>
</reference>
<proteinExistence type="predicted"/>
<dbReference type="AlphaFoldDB" id="A0A2U2DEZ9"/>
<evidence type="ECO:0000313" key="2">
    <source>
        <dbReference type="Proteomes" id="UP000245056"/>
    </source>
</evidence>
<dbReference type="OrthoDB" id="7013712at2"/>
<evidence type="ECO:0000313" key="1">
    <source>
        <dbReference type="EMBL" id="PWE47945.1"/>
    </source>
</evidence>
<name>A0A2U2DEZ9_9PSED</name>
<accession>A0A2U2DEZ9</accession>
<sequence length="127" mass="13846">MKNIPPIVPGVRNSSCEEEIDLSRLSKITEPLVSARLRNPNRPDPVSHVFTILPEVDTQSLLGHACETLASMNVMSTDLACDLEGSRRNVALAIQQLAAVAELLVNRALDLLELPDQPHDKSTTPQS</sequence>
<gene>
    <name evidence="1" type="ORF">C9I49_00735</name>
</gene>
<protein>
    <recommendedName>
        <fullName evidence="3">DUF3077 domain-containing protein</fullName>
    </recommendedName>
</protein>
<dbReference type="Pfam" id="PF19619">
    <property type="entry name" value="DUF6124"/>
    <property type="match status" value="1"/>
</dbReference>